<reference evidence="2" key="1">
    <citation type="journal article" date="2023" name="Mol. Phylogenet. Evol.">
        <title>Genome-scale phylogeny and comparative genomics of the fungal order Sordariales.</title>
        <authorList>
            <person name="Hensen N."/>
            <person name="Bonometti L."/>
            <person name="Westerberg I."/>
            <person name="Brannstrom I.O."/>
            <person name="Guillou S."/>
            <person name="Cros-Aarteil S."/>
            <person name="Calhoun S."/>
            <person name="Haridas S."/>
            <person name="Kuo A."/>
            <person name="Mondo S."/>
            <person name="Pangilinan J."/>
            <person name="Riley R."/>
            <person name="LaButti K."/>
            <person name="Andreopoulos B."/>
            <person name="Lipzen A."/>
            <person name="Chen C."/>
            <person name="Yan M."/>
            <person name="Daum C."/>
            <person name="Ng V."/>
            <person name="Clum A."/>
            <person name="Steindorff A."/>
            <person name="Ohm R.A."/>
            <person name="Martin F."/>
            <person name="Silar P."/>
            <person name="Natvig D.O."/>
            <person name="Lalanne C."/>
            <person name="Gautier V."/>
            <person name="Ament-Velasquez S.L."/>
            <person name="Kruys A."/>
            <person name="Hutchinson M.I."/>
            <person name="Powell A.J."/>
            <person name="Barry K."/>
            <person name="Miller A.N."/>
            <person name="Grigoriev I.V."/>
            <person name="Debuchy R."/>
            <person name="Gladieux P."/>
            <person name="Hiltunen Thoren M."/>
            <person name="Johannesson H."/>
        </authorList>
    </citation>
    <scope>NUCLEOTIDE SEQUENCE</scope>
    <source>
        <strain evidence="2">CBS 990.96</strain>
    </source>
</reference>
<dbReference type="AlphaFoldDB" id="A0AAN7BUL4"/>
<organism evidence="2 3">
    <name type="scientific">Podospora fimiseda</name>
    <dbReference type="NCBI Taxonomy" id="252190"/>
    <lineage>
        <taxon>Eukaryota</taxon>
        <taxon>Fungi</taxon>
        <taxon>Dikarya</taxon>
        <taxon>Ascomycota</taxon>
        <taxon>Pezizomycotina</taxon>
        <taxon>Sordariomycetes</taxon>
        <taxon>Sordariomycetidae</taxon>
        <taxon>Sordariales</taxon>
        <taxon>Podosporaceae</taxon>
        <taxon>Podospora</taxon>
    </lineage>
</organism>
<dbReference type="Pfam" id="PF11951">
    <property type="entry name" value="Fungal_trans_2"/>
    <property type="match status" value="1"/>
</dbReference>
<dbReference type="EMBL" id="MU865310">
    <property type="protein sequence ID" value="KAK4229283.1"/>
    <property type="molecule type" value="Genomic_DNA"/>
</dbReference>
<evidence type="ECO:0000256" key="1">
    <source>
        <dbReference type="ARBA" id="ARBA00023242"/>
    </source>
</evidence>
<reference evidence="2" key="2">
    <citation type="submission" date="2023-05" db="EMBL/GenBank/DDBJ databases">
        <authorList>
            <consortium name="Lawrence Berkeley National Laboratory"/>
            <person name="Steindorff A."/>
            <person name="Hensen N."/>
            <person name="Bonometti L."/>
            <person name="Westerberg I."/>
            <person name="Brannstrom I.O."/>
            <person name="Guillou S."/>
            <person name="Cros-Aarteil S."/>
            <person name="Calhoun S."/>
            <person name="Haridas S."/>
            <person name="Kuo A."/>
            <person name="Mondo S."/>
            <person name="Pangilinan J."/>
            <person name="Riley R."/>
            <person name="Labutti K."/>
            <person name="Andreopoulos B."/>
            <person name="Lipzen A."/>
            <person name="Chen C."/>
            <person name="Yanf M."/>
            <person name="Daum C."/>
            <person name="Ng V."/>
            <person name="Clum A."/>
            <person name="Ohm R."/>
            <person name="Martin F."/>
            <person name="Silar P."/>
            <person name="Natvig D."/>
            <person name="Lalanne C."/>
            <person name="Gautier V."/>
            <person name="Ament-Velasquez S.L."/>
            <person name="Kruys A."/>
            <person name="Hutchinson M.I."/>
            <person name="Powell A.J."/>
            <person name="Barry K."/>
            <person name="Miller A.N."/>
            <person name="Grigoriev I.V."/>
            <person name="Debuchy R."/>
            <person name="Gladieux P."/>
            <person name="Thoren M.H."/>
            <person name="Johannesson H."/>
        </authorList>
    </citation>
    <scope>NUCLEOTIDE SEQUENCE</scope>
    <source>
        <strain evidence="2">CBS 990.96</strain>
    </source>
</reference>
<accession>A0AAN7BUL4</accession>
<dbReference type="Proteomes" id="UP001301958">
    <property type="component" value="Unassembled WGS sequence"/>
</dbReference>
<name>A0AAN7BUL4_9PEZI</name>
<protein>
    <submittedName>
        <fullName evidence="2">Uncharacterized protein</fullName>
    </submittedName>
</protein>
<keyword evidence="1" id="KW-0539">Nucleus</keyword>
<evidence type="ECO:0000313" key="2">
    <source>
        <dbReference type="EMBL" id="KAK4229283.1"/>
    </source>
</evidence>
<dbReference type="PANTHER" id="PTHR37540">
    <property type="entry name" value="TRANSCRIPTION FACTOR (ACR-2), PUTATIVE-RELATED-RELATED"/>
    <property type="match status" value="1"/>
</dbReference>
<gene>
    <name evidence="2" type="ORF">QBC38DRAFT_120357</name>
</gene>
<keyword evidence="3" id="KW-1185">Reference proteome</keyword>
<comment type="caution">
    <text evidence="2">The sequence shown here is derived from an EMBL/GenBank/DDBJ whole genome shotgun (WGS) entry which is preliminary data.</text>
</comment>
<dbReference type="PANTHER" id="PTHR37540:SF10">
    <property type="entry name" value="SIGMA-70 REGION 2 FAMILY PROTEIN"/>
    <property type="match status" value="1"/>
</dbReference>
<evidence type="ECO:0000313" key="3">
    <source>
        <dbReference type="Proteomes" id="UP001301958"/>
    </source>
</evidence>
<dbReference type="InterPro" id="IPR021858">
    <property type="entry name" value="Fun_TF"/>
</dbReference>
<sequence length="438" mass="49339">MPHRSLELFHHFAHYRIFTRTAVRKNPNSQCVGIAFSNPGTFRACLIMSALHFSWLSGGPQALQQGSEMEETYLLHKLEAMRLVKKQLADPERCTSDSCLSLIAALALAESGMGDPQAAQAHINGLFTLIDMRKPEEWQHRFYGMLQRVILMAGSFISSSCDASQATSLATRLSPFYLTTTPGMEVCKADVEAEVLINALSRLTTICYPSNNTNEIHAPHTESTATLLKDTEAYIFSLLFKPHSPIEGIEPTFPSKTFEPYSTAYPSATRASATAAWFYLYFVLRPLRPVEEETDPHLLRLLMDTLKLDIQATEPTTRNKSSTELWGWKVMVGLYTLIIIETTNEEVYDTEEGEGEYIDSLKTWFSNKLGVWGYTAKIEEWQVAKQVLRRIVWPEEEATNFDGDRVIEGIWSDMTRSSESEGASPSSILIDPLLWEAI</sequence>
<proteinExistence type="predicted"/>